<protein>
    <submittedName>
        <fullName evidence="2">Uncharacterized protein</fullName>
    </submittedName>
</protein>
<name>A0ABQ2NLV8_9FLAO</name>
<feature type="transmembrane region" description="Helical" evidence="1">
    <location>
        <begin position="5"/>
        <end position="22"/>
    </location>
</feature>
<feature type="transmembrane region" description="Helical" evidence="1">
    <location>
        <begin position="28"/>
        <end position="47"/>
    </location>
</feature>
<sequence length="109" mass="12362">MKRALTYTIAGTLISFLINHFLLESGGFWLELFYGFAFGLAWGMAYYLDNPNLHLSKKLGISFGVMLVLVIIGSLIFDFEKALPSVFKFSIVFVGYYLLASFRQNKSLK</sequence>
<dbReference type="Proteomes" id="UP000620064">
    <property type="component" value="Unassembled WGS sequence"/>
</dbReference>
<feature type="transmembrane region" description="Helical" evidence="1">
    <location>
        <begin position="59"/>
        <end position="77"/>
    </location>
</feature>
<evidence type="ECO:0000313" key="3">
    <source>
        <dbReference type="Proteomes" id="UP000620064"/>
    </source>
</evidence>
<keyword evidence="1" id="KW-1133">Transmembrane helix</keyword>
<feature type="transmembrane region" description="Helical" evidence="1">
    <location>
        <begin position="83"/>
        <end position="102"/>
    </location>
</feature>
<dbReference type="EMBL" id="BMLV01000005">
    <property type="protein sequence ID" value="GGP05740.1"/>
    <property type="molecule type" value="Genomic_DNA"/>
</dbReference>
<reference evidence="3" key="1">
    <citation type="journal article" date="2019" name="Int. J. Syst. Evol. Microbiol.">
        <title>The Global Catalogue of Microorganisms (GCM) 10K type strain sequencing project: providing services to taxonomists for standard genome sequencing and annotation.</title>
        <authorList>
            <consortium name="The Broad Institute Genomics Platform"/>
            <consortium name="The Broad Institute Genome Sequencing Center for Infectious Disease"/>
            <person name="Wu L."/>
            <person name="Ma J."/>
        </authorList>
    </citation>
    <scope>NUCLEOTIDE SEQUENCE [LARGE SCALE GENOMIC DNA]</scope>
    <source>
        <strain evidence="3">CGMCC 1.7656</strain>
    </source>
</reference>
<organism evidence="2 3">
    <name type="scientific">Cloacibacterium rupense</name>
    <dbReference type="NCBI Taxonomy" id="517423"/>
    <lineage>
        <taxon>Bacteria</taxon>
        <taxon>Pseudomonadati</taxon>
        <taxon>Bacteroidota</taxon>
        <taxon>Flavobacteriia</taxon>
        <taxon>Flavobacteriales</taxon>
        <taxon>Weeksellaceae</taxon>
    </lineage>
</organism>
<evidence type="ECO:0000313" key="2">
    <source>
        <dbReference type="EMBL" id="GGP05740.1"/>
    </source>
</evidence>
<comment type="caution">
    <text evidence="2">The sequence shown here is derived from an EMBL/GenBank/DDBJ whole genome shotgun (WGS) entry which is preliminary data.</text>
</comment>
<keyword evidence="3" id="KW-1185">Reference proteome</keyword>
<proteinExistence type="predicted"/>
<accession>A0ABQ2NLV8</accession>
<dbReference type="RefSeq" id="WP_188618274.1">
    <property type="nucleotide sequence ID" value="NZ_BMLV01000005.1"/>
</dbReference>
<keyword evidence="1" id="KW-0472">Membrane</keyword>
<evidence type="ECO:0000256" key="1">
    <source>
        <dbReference type="SAM" id="Phobius"/>
    </source>
</evidence>
<keyword evidence="1" id="KW-0812">Transmembrane</keyword>
<gene>
    <name evidence="2" type="ORF">GCM10010992_23020</name>
</gene>